<comment type="caution">
    <text evidence="1">The sequence shown here is derived from an EMBL/GenBank/DDBJ whole genome shotgun (WGS) entry which is preliminary data.</text>
</comment>
<keyword evidence="2" id="KW-1185">Reference proteome</keyword>
<sequence length="106" mass="11928">MKRVTPRIANLWNYVNQRIAEQRRAGAASEEIDSDVSKNALLKPKRRARDLPNVSTLGPASQYADDAISGVKAYLADGYDARLILEQIQVLRRAQHVRRAGRSRDV</sequence>
<dbReference type="AlphaFoldDB" id="A0A086P5H4"/>
<dbReference type="OrthoDB" id="9868125at2"/>
<evidence type="ECO:0000313" key="2">
    <source>
        <dbReference type="Proteomes" id="UP000024284"/>
    </source>
</evidence>
<evidence type="ECO:0000313" key="1">
    <source>
        <dbReference type="EMBL" id="KFG88642.1"/>
    </source>
</evidence>
<dbReference type="PATRIC" id="fig|1219045.3.peg.3531"/>
<organism evidence="1 2">
    <name type="scientific">Sphingobium herbicidovorans (strain ATCC 700291 / DSM 11019 / CCUG 56400 / KCTC 2939 / LMG 18315 / NBRC 16415 / MH)</name>
    <name type="common">Sphingomonas herbicidovorans</name>
    <dbReference type="NCBI Taxonomy" id="1219045"/>
    <lineage>
        <taxon>Bacteria</taxon>
        <taxon>Pseudomonadati</taxon>
        <taxon>Pseudomonadota</taxon>
        <taxon>Alphaproteobacteria</taxon>
        <taxon>Sphingomonadales</taxon>
        <taxon>Sphingomonadaceae</taxon>
        <taxon>Sphingobium</taxon>
    </lineage>
</organism>
<dbReference type="RefSeq" id="WP_081570258.1">
    <property type="nucleotide sequence ID" value="NZ_BCZD01000013.1"/>
</dbReference>
<dbReference type="Proteomes" id="UP000024284">
    <property type="component" value="Unassembled WGS sequence"/>
</dbReference>
<accession>A0A086P5H4</accession>
<name>A0A086P5H4_SPHHM</name>
<gene>
    <name evidence="1" type="ORF">BV98_003476</name>
</gene>
<proteinExistence type="predicted"/>
<protein>
    <submittedName>
        <fullName evidence="1">Uncharacterized protein</fullName>
    </submittedName>
</protein>
<dbReference type="EMBL" id="JFZA02000056">
    <property type="protein sequence ID" value="KFG88642.1"/>
    <property type="molecule type" value="Genomic_DNA"/>
</dbReference>
<reference evidence="1" key="1">
    <citation type="submission" date="2014-08" db="EMBL/GenBank/DDBJ databases">
        <title>Draft genome sequences of Sphingobium herbicidovorans.</title>
        <authorList>
            <person name="Gan H.M."/>
            <person name="Gan H.Y."/>
            <person name="Savka M.A."/>
        </authorList>
    </citation>
    <scope>NUCLEOTIDE SEQUENCE [LARGE SCALE GENOMIC DNA]</scope>
    <source>
        <strain evidence="1">NBRC 16415</strain>
    </source>
</reference>